<protein>
    <submittedName>
        <fullName evidence="1">Uncharacterized protein</fullName>
    </submittedName>
</protein>
<sequence>MRRSARKGRRRVIGLGSHVGRESKRVSPKKSCLGYRQTSCFKEYYEEDNIGFHYEVGELSRAPPLVHILGTPVEDVIFVLVPHRSHHFDRIYTMEEVMWSLRSKVRHLTDRILILEEDCDIDEMILQHSNDQSEDAPSQVQALQV</sequence>
<dbReference type="EMBL" id="OX465081">
    <property type="protein sequence ID" value="CAI9285771.1"/>
    <property type="molecule type" value="Genomic_DNA"/>
</dbReference>
<accession>A0AA35Z4I2</accession>
<dbReference type="AlphaFoldDB" id="A0AA35Z4I2"/>
<reference evidence="1" key="1">
    <citation type="submission" date="2023-04" db="EMBL/GenBank/DDBJ databases">
        <authorList>
            <person name="Vijverberg K."/>
            <person name="Xiong W."/>
            <person name="Schranz E."/>
        </authorList>
    </citation>
    <scope>NUCLEOTIDE SEQUENCE</scope>
</reference>
<name>A0AA35Z4I2_LACSI</name>
<evidence type="ECO:0000313" key="2">
    <source>
        <dbReference type="Proteomes" id="UP001177003"/>
    </source>
</evidence>
<keyword evidence="2" id="KW-1185">Reference proteome</keyword>
<dbReference type="Proteomes" id="UP001177003">
    <property type="component" value="Chromosome 5"/>
</dbReference>
<proteinExistence type="predicted"/>
<evidence type="ECO:0000313" key="1">
    <source>
        <dbReference type="EMBL" id="CAI9285771.1"/>
    </source>
</evidence>
<organism evidence="1 2">
    <name type="scientific">Lactuca saligna</name>
    <name type="common">Willowleaf lettuce</name>
    <dbReference type="NCBI Taxonomy" id="75948"/>
    <lineage>
        <taxon>Eukaryota</taxon>
        <taxon>Viridiplantae</taxon>
        <taxon>Streptophyta</taxon>
        <taxon>Embryophyta</taxon>
        <taxon>Tracheophyta</taxon>
        <taxon>Spermatophyta</taxon>
        <taxon>Magnoliopsida</taxon>
        <taxon>eudicotyledons</taxon>
        <taxon>Gunneridae</taxon>
        <taxon>Pentapetalae</taxon>
        <taxon>asterids</taxon>
        <taxon>campanulids</taxon>
        <taxon>Asterales</taxon>
        <taxon>Asteraceae</taxon>
        <taxon>Cichorioideae</taxon>
        <taxon>Cichorieae</taxon>
        <taxon>Lactucinae</taxon>
        <taxon>Lactuca</taxon>
    </lineage>
</organism>
<gene>
    <name evidence="1" type="ORF">LSALG_LOCUS25227</name>
</gene>